<dbReference type="Gene3D" id="2.30.30.140">
    <property type="match status" value="1"/>
</dbReference>
<keyword evidence="4" id="KW-0677">Repeat</keyword>
<dbReference type="InterPro" id="IPR042015">
    <property type="entry name" value="MTF2_PHD2"/>
</dbReference>
<accession>A0A9J7LLE8</accession>
<evidence type="ECO:0000313" key="12">
    <source>
        <dbReference type="Proteomes" id="UP000001554"/>
    </source>
</evidence>
<feature type="region of interest" description="Disordered" evidence="10">
    <location>
        <begin position="565"/>
        <end position="659"/>
    </location>
</feature>
<dbReference type="InterPro" id="IPR025894">
    <property type="entry name" value="Mtf2_C_dom"/>
</dbReference>
<dbReference type="Pfam" id="PF00628">
    <property type="entry name" value="PHD"/>
    <property type="match status" value="1"/>
</dbReference>
<evidence type="ECO:0000256" key="8">
    <source>
        <dbReference type="ARBA" id="ARBA00023242"/>
    </source>
</evidence>
<organism evidence="12 13">
    <name type="scientific">Branchiostoma floridae</name>
    <name type="common">Florida lancelet</name>
    <name type="synonym">Amphioxus</name>
    <dbReference type="NCBI Taxonomy" id="7739"/>
    <lineage>
        <taxon>Eukaryota</taxon>
        <taxon>Metazoa</taxon>
        <taxon>Chordata</taxon>
        <taxon>Cephalochordata</taxon>
        <taxon>Leptocardii</taxon>
        <taxon>Amphioxiformes</taxon>
        <taxon>Branchiostomatidae</taxon>
        <taxon>Branchiostoma</taxon>
    </lineage>
</organism>
<sequence length="731" mass="81806">MDKTGLARHKGSPNKDSPGKNTPRKMIQPASSSIPSSPTRMKASPHGTPNKSPPETPTRMKASPSRVKASPSYSDKKRHSTPQITPKREKVPYNVTPNCSSGLEMSPRKDYVVGQDVLARWTDGLFYLGTVKKVDEKLGRCYILFEDQSSFWVMFKDMMGSPNYNTELTCTLCSDGTSEEPNQIVICDRCGQGYHQLCHQPPILDSVLEPEVQWLCRQCIFANSVKRGGALKKGPNAKALQQMKLALPYETVPGCHALSPINLYTALLSQMNMTSQLTSLSWDSAHRTNKQECYCYCGGPGDWYLKMLQCSRCRQWFHEACVQCLEKPMLYGDRFYLFVCSVCNAGPEYLQRMEMKWVDLAQLVLYNLSLTNKKKYQDFDNEIMPFINNNWDNLQLVRLEAFTRGERQEKVLDALRASKTRFACGKEVKKRKSIFGLRIRTPPVPPTIILPLDGPINEVTMNDLEMKGRKVKTFVPAQRLSESPVPLNRKRSLDLDDSDMDTKAKRARKLLEAAKTTLRVKSPKSANQSYTGYGGRLYGDNGLPSTSSLLDSIPHCDEATFDNLSSNRSVGSSSAPSVSESTVSSCSSIPPSAGSSYLVASRHHPSTSPSNRRSLSPKGKKPNKRGRPKKNVEKKFKSTGRKRGRPSKKELYVETSSESEDESIVEPEVIKSMKDTAISMEHLRASVNSYFGAEGRLACGEKYTVLARRVTPDGKVQYLVQWEGFTPDGRT</sequence>
<dbReference type="GeneID" id="118420967"/>
<dbReference type="CDD" id="cd15578">
    <property type="entry name" value="PHD1_MTF2"/>
    <property type="match status" value="1"/>
</dbReference>
<evidence type="ECO:0000256" key="9">
    <source>
        <dbReference type="PROSITE-ProRule" id="PRU00146"/>
    </source>
</evidence>
<reference evidence="12" key="1">
    <citation type="journal article" date="2020" name="Nat. Ecol. Evol.">
        <title>Deeply conserved synteny resolves early events in vertebrate evolution.</title>
        <authorList>
            <person name="Simakov O."/>
            <person name="Marletaz F."/>
            <person name="Yue J.X."/>
            <person name="O'Connell B."/>
            <person name="Jenkins J."/>
            <person name="Brandt A."/>
            <person name="Calef R."/>
            <person name="Tung C.H."/>
            <person name="Huang T.K."/>
            <person name="Schmutz J."/>
            <person name="Satoh N."/>
            <person name="Yu J.K."/>
            <person name="Putnam N.H."/>
            <person name="Green R.E."/>
            <person name="Rokhsar D.S."/>
        </authorList>
    </citation>
    <scope>NUCLEOTIDE SEQUENCE [LARGE SCALE GENOMIC DNA]</scope>
    <source>
        <strain evidence="12">S238N-H82</strain>
    </source>
</reference>
<feature type="compositionally biased region" description="Basic residues" evidence="10">
    <location>
        <begin position="1"/>
        <end position="12"/>
    </location>
</feature>
<feature type="compositionally biased region" description="Low complexity" evidence="10">
    <location>
        <begin position="565"/>
        <end position="596"/>
    </location>
</feature>
<proteinExistence type="inferred from homology"/>
<evidence type="ECO:0000256" key="2">
    <source>
        <dbReference type="ARBA" id="ARBA00008084"/>
    </source>
</evidence>
<comment type="similarity">
    <text evidence="2">Belongs to the Polycomblike family.</text>
</comment>
<keyword evidence="8" id="KW-0539">Nucleus</keyword>
<dbReference type="InterPro" id="IPR011011">
    <property type="entry name" value="Znf_FYVE_PHD"/>
</dbReference>
<evidence type="ECO:0000313" key="13">
    <source>
        <dbReference type="RefSeq" id="XP_035683963.1"/>
    </source>
</evidence>
<dbReference type="CDD" id="cd15580">
    <property type="entry name" value="PHD2_MTF2"/>
    <property type="match status" value="1"/>
</dbReference>
<feature type="compositionally biased region" description="Basic residues" evidence="10">
    <location>
        <begin position="618"/>
        <end position="629"/>
    </location>
</feature>
<dbReference type="PROSITE" id="PS50016">
    <property type="entry name" value="ZF_PHD_2"/>
    <property type="match status" value="1"/>
</dbReference>
<evidence type="ECO:0000256" key="6">
    <source>
        <dbReference type="ARBA" id="ARBA00022833"/>
    </source>
</evidence>
<dbReference type="InterPro" id="IPR013083">
    <property type="entry name" value="Znf_RING/FYVE/PHD"/>
</dbReference>
<evidence type="ECO:0000256" key="3">
    <source>
        <dbReference type="ARBA" id="ARBA00022723"/>
    </source>
</evidence>
<dbReference type="SMART" id="SM00249">
    <property type="entry name" value="PHD"/>
    <property type="match status" value="2"/>
</dbReference>
<dbReference type="InterPro" id="IPR019787">
    <property type="entry name" value="Znf_PHD-finger"/>
</dbReference>
<gene>
    <name evidence="13" type="primary">LOC118420967</name>
</gene>
<keyword evidence="12" id="KW-1185">Reference proteome</keyword>
<keyword evidence="3" id="KW-0479">Metal-binding</keyword>
<dbReference type="CDD" id="cd20385">
    <property type="entry name" value="Tudor_PCL"/>
    <property type="match status" value="1"/>
</dbReference>
<dbReference type="SMART" id="SM00333">
    <property type="entry name" value="TUDOR"/>
    <property type="match status" value="1"/>
</dbReference>
<feature type="compositionally biased region" description="Low complexity" evidence="10">
    <location>
        <begin position="29"/>
        <end position="38"/>
    </location>
</feature>
<feature type="region of interest" description="Disordered" evidence="10">
    <location>
        <begin position="482"/>
        <end position="501"/>
    </location>
</feature>
<dbReference type="InterPro" id="IPR042014">
    <property type="entry name" value="MTF2_PHD1"/>
</dbReference>
<evidence type="ECO:0000256" key="1">
    <source>
        <dbReference type="ARBA" id="ARBA00004123"/>
    </source>
</evidence>
<dbReference type="Pfam" id="PF14061">
    <property type="entry name" value="Mtf2_C"/>
    <property type="match status" value="1"/>
</dbReference>
<dbReference type="AlphaFoldDB" id="A0A9J7LLE8"/>
<dbReference type="InterPro" id="IPR002999">
    <property type="entry name" value="Tudor"/>
</dbReference>
<evidence type="ECO:0000259" key="11">
    <source>
        <dbReference type="PROSITE" id="PS50016"/>
    </source>
</evidence>
<dbReference type="RefSeq" id="XP_035683963.1">
    <property type="nucleotide sequence ID" value="XM_035828070.1"/>
</dbReference>
<dbReference type="Proteomes" id="UP000001554">
    <property type="component" value="Chromosome 8"/>
</dbReference>
<dbReference type="GO" id="GO:0008270">
    <property type="term" value="F:zinc ion binding"/>
    <property type="evidence" value="ECO:0007669"/>
    <property type="project" value="UniProtKB-KW"/>
</dbReference>
<dbReference type="PROSITE" id="PS01359">
    <property type="entry name" value="ZF_PHD_1"/>
    <property type="match status" value="1"/>
</dbReference>
<dbReference type="InterPro" id="IPR001965">
    <property type="entry name" value="Znf_PHD"/>
</dbReference>
<dbReference type="PANTHER" id="PTHR12628">
    <property type="entry name" value="POLYCOMB-LIKE TRANSCRIPTION FACTOR"/>
    <property type="match status" value="1"/>
</dbReference>
<evidence type="ECO:0000256" key="5">
    <source>
        <dbReference type="ARBA" id="ARBA00022771"/>
    </source>
</evidence>
<dbReference type="PANTHER" id="PTHR12628:SF21">
    <property type="entry name" value="PHD-TYPE DOMAIN-CONTAINING PROTEIN"/>
    <property type="match status" value="1"/>
</dbReference>
<evidence type="ECO:0000256" key="10">
    <source>
        <dbReference type="SAM" id="MobiDB-lite"/>
    </source>
</evidence>
<dbReference type="Pfam" id="PF18104">
    <property type="entry name" value="Tudor_2"/>
    <property type="match status" value="1"/>
</dbReference>
<dbReference type="InterPro" id="IPR019786">
    <property type="entry name" value="Zinc_finger_PHD-type_CS"/>
</dbReference>
<name>A0A9J7LLE8_BRAFL</name>
<keyword evidence="5 9" id="KW-0863">Zinc-finger</keyword>
<keyword evidence="7" id="KW-0156">Chromatin regulator</keyword>
<keyword evidence="6" id="KW-0862">Zinc</keyword>
<dbReference type="GO" id="GO:0005634">
    <property type="term" value="C:nucleus"/>
    <property type="evidence" value="ECO:0007669"/>
    <property type="project" value="UniProtKB-SubCell"/>
</dbReference>
<dbReference type="SUPFAM" id="SSF63748">
    <property type="entry name" value="Tudor/PWWP/MBT"/>
    <property type="match status" value="1"/>
</dbReference>
<dbReference type="Gene3D" id="3.90.980.20">
    <property type="match status" value="1"/>
</dbReference>
<feature type="compositionally biased region" description="Basic residues" evidence="10">
    <location>
        <begin position="637"/>
        <end position="646"/>
    </location>
</feature>
<dbReference type="FunFam" id="3.90.980.20:FF:000001">
    <property type="entry name" value="metal-response element-binding transcription factor 2 isoform X1"/>
    <property type="match status" value="1"/>
</dbReference>
<dbReference type="SUPFAM" id="SSF57903">
    <property type="entry name" value="FYVE/PHD zinc finger"/>
    <property type="match status" value="2"/>
</dbReference>
<feature type="region of interest" description="Disordered" evidence="10">
    <location>
        <begin position="1"/>
        <end position="100"/>
    </location>
</feature>
<reference evidence="13" key="2">
    <citation type="submission" date="2025-08" db="UniProtKB">
        <authorList>
            <consortium name="RefSeq"/>
        </authorList>
    </citation>
    <scope>IDENTIFICATION</scope>
    <source>
        <strain evidence="13">S238N-H82</strain>
        <tissue evidence="13">Testes</tissue>
    </source>
</reference>
<evidence type="ECO:0000256" key="7">
    <source>
        <dbReference type="ARBA" id="ARBA00022853"/>
    </source>
</evidence>
<dbReference type="GO" id="GO:0006325">
    <property type="term" value="P:chromatin organization"/>
    <property type="evidence" value="ECO:0007669"/>
    <property type="project" value="UniProtKB-KW"/>
</dbReference>
<dbReference type="InterPro" id="IPR040477">
    <property type="entry name" value="KDM4-like_Tudor"/>
</dbReference>
<comment type="subcellular location">
    <subcellularLocation>
        <location evidence="1">Nucleus</location>
    </subcellularLocation>
</comment>
<feature type="domain" description="PHD-type" evidence="11">
    <location>
        <begin position="167"/>
        <end position="222"/>
    </location>
</feature>
<dbReference type="Gene3D" id="3.30.40.10">
    <property type="entry name" value="Zinc/RING finger domain, C3HC4 (zinc finger)"/>
    <property type="match status" value="1"/>
</dbReference>
<evidence type="ECO:0000256" key="4">
    <source>
        <dbReference type="ARBA" id="ARBA00022737"/>
    </source>
</evidence>
<protein>
    <submittedName>
        <fullName evidence="13">Metal-response element-binding transcription factor 2-like isoform X2</fullName>
    </submittedName>
</protein>